<dbReference type="Proteomes" id="UP000078090">
    <property type="component" value="Unassembled WGS sequence"/>
</dbReference>
<dbReference type="InterPro" id="IPR051316">
    <property type="entry name" value="Zinc-reg_GTPase_activator"/>
</dbReference>
<sequence length="326" mass="35590">MTDPHKIPVIVLTGFLGSGKTTLLNRLLANNPKTAVIINEFGATPIDQDLLEQTGMPLTTLAGGCLCCQIKGTLAPTLKNLWMAWDQAETKPFERMIIEASGLASPEPILDTLLRERWLASRYHLQSVITTLAIPSAAAQLDSFAEARAQVAWADTLLLTHADLSDADQQAALETHLQALAPATPRQTSGARDFSVESLLHNSGPMLRRLPDDGPLPAHNFRSISLLFEQVLPWQQLQTILHELLARHPLDLLRIKGVVYLAEQTEPMIIQAASIRLYPPSPLVSRAADDGRGRLVFIVNGDPTALAKDLNTAFAPLLKTNAIKLH</sequence>
<comment type="catalytic activity">
    <reaction evidence="6">
        <text>GTP + H2O = GDP + phosphate + H(+)</text>
        <dbReference type="Rhea" id="RHEA:19669"/>
        <dbReference type="ChEBI" id="CHEBI:15377"/>
        <dbReference type="ChEBI" id="CHEBI:15378"/>
        <dbReference type="ChEBI" id="CHEBI:37565"/>
        <dbReference type="ChEBI" id="CHEBI:43474"/>
        <dbReference type="ChEBI" id="CHEBI:58189"/>
    </reaction>
    <physiologicalReaction direction="left-to-right" evidence="6">
        <dbReference type="Rhea" id="RHEA:19670"/>
    </physiologicalReaction>
</comment>
<dbReference type="SUPFAM" id="SSF90002">
    <property type="entry name" value="Hypothetical protein YjiA, C-terminal domain"/>
    <property type="match status" value="1"/>
</dbReference>
<accession>A0A177MQY1</accession>
<evidence type="ECO:0000259" key="7">
    <source>
        <dbReference type="SMART" id="SM00833"/>
    </source>
</evidence>
<dbReference type="AlphaFoldDB" id="A0A177MQY1"/>
<evidence type="ECO:0000256" key="2">
    <source>
        <dbReference type="ARBA" id="ARBA00022801"/>
    </source>
</evidence>
<comment type="function">
    <text evidence="5">Zinc chaperone that directly transfers zinc cofactor to target proteins, thereby activating them. Zinc is transferred from the CXCC motif in the GTPase domain to the zinc binding site in target proteins in a process requiring GTP hydrolysis.</text>
</comment>
<dbReference type="PANTHER" id="PTHR13748">
    <property type="entry name" value="COBW-RELATED"/>
    <property type="match status" value="1"/>
</dbReference>
<dbReference type="GO" id="GO:0016787">
    <property type="term" value="F:hydrolase activity"/>
    <property type="evidence" value="ECO:0007669"/>
    <property type="project" value="UniProtKB-KW"/>
</dbReference>
<dbReference type="EMBL" id="LUUG01000049">
    <property type="protein sequence ID" value="OAI07885.1"/>
    <property type="molecule type" value="Genomic_DNA"/>
</dbReference>
<dbReference type="InterPro" id="IPR027417">
    <property type="entry name" value="P-loop_NTPase"/>
</dbReference>
<dbReference type="InterPro" id="IPR003495">
    <property type="entry name" value="CobW/HypB/UreG_nucleotide-bd"/>
</dbReference>
<comment type="similarity">
    <text evidence="4">Belongs to the SIMIBI class G3E GTPase family. ZNG1 subfamily.</text>
</comment>
<keyword evidence="1" id="KW-0547">Nucleotide-binding</keyword>
<evidence type="ECO:0000313" key="9">
    <source>
        <dbReference type="Proteomes" id="UP000078090"/>
    </source>
</evidence>
<evidence type="ECO:0000313" key="8">
    <source>
        <dbReference type="EMBL" id="OAI07885.1"/>
    </source>
</evidence>
<evidence type="ECO:0000256" key="1">
    <source>
        <dbReference type="ARBA" id="ARBA00022741"/>
    </source>
</evidence>
<reference evidence="8 9" key="1">
    <citation type="submission" date="2016-03" db="EMBL/GenBank/DDBJ databases">
        <authorList>
            <person name="Ploux O."/>
        </authorList>
    </citation>
    <scope>NUCLEOTIDE SEQUENCE [LARGE SCALE GENOMIC DNA]</scope>
    <source>
        <strain evidence="8 9">R-45363</strain>
    </source>
</reference>
<evidence type="ECO:0000256" key="6">
    <source>
        <dbReference type="ARBA" id="ARBA00049117"/>
    </source>
</evidence>
<dbReference type="SUPFAM" id="SSF52540">
    <property type="entry name" value="P-loop containing nucleoside triphosphate hydrolases"/>
    <property type="match status" value="1"/>
</dbReference>
<organism evidence="8 9">
    <name type="scientific">Methylomonas methanica</name>
    <dbReference type="NCBI Taxonomy" id="421"/>
    <lineage>
        <taxon>Bacteria</taxon>
        <taxon>Pseudomonadati</taxon>
        <taxon>Pseudomonadota</taxon>
        <taxon>Gammaproteobacteria</taxon>
        <taxon>Methylococcales</taxon>
        <taxon>Methylococcaceae</taxon>
        <taxon>Methylomonas</taxon>
    </lineage>
</organism>
<comment type="caution">
    <text evidence="8">The sequence shown here is derived from an EMBL/GenBank/DDBJ whole genome shotgun (WGS) entry which is preliminary data.</text>
</comment>
<dbReference type="SMART" id="SM00833">
    <property type="entry name" value="CobW_C"/>
    <property type="match status" value="1"/>
</dbReference>
<dbReference type="Gene3D" id="3.40.50.300">
    <property type="entry name" value="P-loop containing nucleotide triphosphate hydrolases"/>
    <property type="match status" value="1"/>
</dbReference>
<dbReference type="RefSeq" id="WP_064007345.1">
    <property type="nucleotide sequence ID" value="NZ_LUUG01000049.1"/>
</dbReference>
<gene>
    <name evidence="8" type="ORF">A1332_00375</name>
</gene>
<evidence type="ECO:0000256" key="4">
    <source>
        <dbReference type="ARBA" id="ARBA00034320"/>
    </source>
</evidence>
<dbReference type="CDD" id="cd03112">
    <property type="entry name" value="CobW-like"/>
    <property type="match status" value="1"/>
</dbReference>
<evidence type="ECO:0000256" key="5">
    <source>
        <dbReference type="ARBA" id="ARBA00045658"/>
    </source>
</evidence>
<name>A0A177MQY1_METMH</name>
<dbReference type="InterPro" id="IPR011629">
    <property type="entry name" value="CobW-like_C"/>
</dbReference>
<dbReference type="InterPro" id="IPR036627">
    <property type="entry name" value="CobW-likC_sf"/>
</dbReference>
<dbReference type="GO" id="GO:0005737">
    <property type="term" value="C:cytoplasm"/>
    <property type="evidence" value="ECO:0007669"/>
    <property type="project" value="TreeGrafter"/>
</dbReference>
<keyword evidence="2" id="KW-0378">Hydrolase</keyword>
<protein>
    <submittedName>
        <fullName evidence="8">Cobalamin biosynthesis protein P47K</fullName>
    </submittedName>
</protein>
<dbReference type="Pfam" id="PF02492">
    <property type="entry name" value="cobW"/>
    <property type="match status" value="1"/>
</dbReference>
<evidence type="ECO:0000256" key="3">
    <source>
        <dbReference type="ARBA" id="ARBA00023186"/>
    </source>
</evidence>
<keyword evidence="3" id="KW-0143">Chaperone</keyword>
<dbReference type="GO" id="GO:0000166">
    <property type="term" value="F:nucleotide binding"/>
    <property type="evidence" value="ECO:0007669"/>
    <property type="project" value="UniProtKB-KW"/>
</dbReference>
<dbReference type="Gene3D" id="3.30.1220.10">
    <property type="entry name" value="CobW-like, C-terminal domain"/>
    <property type="match status" value="1"/>
</dbReference>
<dbReference type="Pfam" id="PF07683">
    <property type="entry name" value="CobW_C"/>
    <property type="match status" value="1"/>
</dbReference>
<feature type="domain" description="CobW C-terminal" evidence="7">
    <location>
        <begin position="221"/>
        <end position="314"/>
    </location>
</feature>
<dbReference type="PANTHER" id="PTHR13748:SF62">
    <property type="entry name" value="COBW DOMAIN-CONTAINING PROTEIN"/>
    <property type="match status" value="1"/>
</dbReference>
<proteinExistence type="inferred from homology"/>